<organism evidence="2 3">
    <name type="scientific">Parasponia andersonii</name>
    <name type="common">Sponia andersonii</name>
    <dbReference type="NCBI Taxonomy" id="3476"/>
    <lineage>
        <taxon>Eukaryota</taxon>
        <taxon>Viridiplantae</taxon>
        <taxon>Streptophyta</taxon>
        <taxon>Embryophyta</taxon>
        <taxon>Tracheophyta</taxon>
        <taxon>Spermatophyta</taxon>
        <taxon>Magnoliopsida</taxon>
        <taxon>eudicotyledons</taxon>
        <taxon>Gunneridae</taxon>
        <taxon>Pentapetalae</taxon>
        <taxon>rosids</taxon>
        <taxon>fabids</taxon>
        <taxon>Rosales</taxon>
        <taxon>Cannabaceae</taxon>
        <taxon>Parasponia</taxon>
    </lineage>
</organism>
<evidence type="ECO:0000256" key="1">
    <source>
        <dbReference type="SAM" id="MobiDB-lite"/>
    </source>
</evidence>
<accession>A0A2P5D256</accession>
<dbReference type="EMBL" id="JXTB01000072">
    <property type="protein sequence ID" value="PON67389.1"/>
    <property type="molecule type" value="Genomic_DNA"/>
</dbReference>
<protein>
    <submittedName>
        <fullName evidence="2">Uncharacterized protein</fullName>
    </submittedName>
</protein>
<feature type="compositionally biased region" description="Low complexity" evidence="1">
    <location>
        <begin position="110"/>
        <end position="122"/>
    </location>
</feature>
<feature type="compositionally biased region" description="Basic and acidic residues" evidence="1">
    <location>
        <begin position="95"/>
        <end position="109"/>
    </location>
</feature>
<dbReference type="AlphaFoldDB" id="A0A2P5D256"/>
<sequence length="137" mass="15569">MARGKGGYVFHLYLVYYSRSFIMSGFPSLSQDKGIFKDLPKSGFPEYMKNRSRSQSKEDFTRLEKGKQTQASRSGEKALRIVPTIIGRPEPTQSQEEKEKRQKRIEERISSSSIASPLSISSWGEDGSNDRARVKTI</sequence>
<feature type="non-terminal residue" evidence="2">
    <location>
        <position position="137"/>
    </location>
</feature>
<comment type="caution">
    <text evidence="2">The sequence shown here is derived from an EMBL/GenBank/DDBJ whole genome shotgun (WGS) entry which is preliminary data.</text>
</comment>
<evidence type="ECO:0000313" key="3">
    <source>
        <dbReference type="Proteomes" id="UP000237105"/>
    </source>
</evidence>
<reference evidence="3" key="1">
    <citation type="submission" date="2016-06" db="EMBL/GenBank/DDBJ databases">
        <title>Parallel loss of symbiosis genes in relatives of nitrogen-fixing non-legume Parasponia.</title>
        <authorList>
            <person name="Van Velzen R."/>
            <person name="Holmer R."/>
            <person name="Bu F."/>
            <person name="Rutten L."/>
            <person name="Van Zeijl A."/>
            <person name="Liu W."/>
            <person name="Santuari L."/>
            <person name="Cao Q."/>
            <person name="Sharma T."/>
            <person name="Shen D."/>
            <person name="Roswanjaya Y."/>
            <person name="Wardhani T."/>
            <person name="Kalhor M.S."/>
            <person name="Jansen J."/>
            <person name="Van den Hoogen J."/>
            <person name="Gungor B."/>
            <person name="Hartog M."/>
            <person name="Hontelez J."/>
            <person name="Verver J."/>
            <person name="Yang W.-C."/>
            <person name="Schijlen E."/>
            <person name="Repin R."/>
            <person name="Schilthuizen M."/>
            <person name="Schranz E."/>
            <person name="Heidstra R."/>
            <person name="Miyata K."/>
            <person name="Fedorova E."/>
            <person name="Kohlen W."/>
            <person name="Bisseling T."/>
            <person name="Smit S."/>
            <person name="Geurts R."/>
        </authorList>
    </citation>
    <scope>NUCLEOTIDE SEQUENCE [LARGE SCALE GENOMIC DNA]</scope>
    <source>
        <strain evidence="3">cv. WU1-14</strain>
    </source>
</reference>
<keyword evidence="3" id="KW-1185">Reference proteome</keyword>
<dbReference type="Proteomes" id="UP000237105">
    <property type="component" value="Unassembled WGS sequence"/>
</dbReference>
<gene>
    <name evidence="2" type="ORF">PanWU01x14_103700</name>
</gene>
<feature type="region of interest" description="Disordered" evidence="1">
    <location>
        <begin position="40"/>
        <end position="137"/>
    </location>
</feature>
<name>A0A2P5D256_PARAD</name>
<proteinExistence type="predicted"/>
<evidence type="ECO:0000313" key="2">
    <source>
        <dbReference type="EMBL" id="PON67389.1"/>
    </source>
</evidence>
<feature type="compositionally biased region" description="Basic and acidic residues" evidence="1">
    <location>
        <begin position="128"/>
        <end position="137"/>
    </location>
</feature>
<feature type="compositionally biased region" description="Basic and acidic residues" evidence="1">
    <location>
        <begin position="55"/>
        <end position="67"/>
    </location>
</feature>